<dbReference type="Gene3D" id="3.40.850.10">
    <property type="entry name" value="Kinesin motor domain"/>
    <property type="match status" value="1"/>
</dbReference>
<feature type="region of interest" description="Disordered" evidence="12">
    <location>
        <begin position="918"/>
        <end position="1048"/>
    </location>
</feature>
<dbReference type="GO" id="GO:0005516">
    <property type="term" value="F:calmodulin binding"/>
    <property type="evidence" value="ECO:0007669"/>
    <property type="project" value="UniProtKB-KW"/>
</dbReference>
<feature type="non-terminal residue" evidence="16">
    <location>
        <position position="1103"/>
    </location>
</feature>
<dbReference type="CDD" id="cd01378">
    <property type="entry name" value="MYSc_Myo1"/>
    <property type="match status" value="1"/>
</dbReference>
<dbReference type="Proteomes" id="UP000520962">
    <property type="component" value="Unassembled WGS sequence"/>
</dbReference>
<keyword evidence="4 11" id="KW-0547">Nucleotide-binding</keyword>
<dbReference type="Pfam" id="PF00018">
    <property type="entry name" value="SH3_1"/>
    <property type="match status" value="1"/>
</dbReference>
<keyword evidence="5 11" id="KW-0067">ATP-binding</keyword>
<protein>
    <submittedName>
        <fullName evidence="16">MYO1E protein</fullName>
    </submittedName>
</protein>
<evidence type="ECO:0000256" key="5">
    <source>
        <dbReference type="ARBA" id="ARBA00022840"/>
    </source>
</evidence>
<dbReference type="GO" id="GO:0051015">
    <property type="term" value="F:actin filament binding"/>
    <property type="evidence" value="ECO:0007669"/>
    <property type="project" value="TreeGrafter"/>
</dbReference>
<gene>
    <name evidence="16" type="primary">Myo1e</name>
    <name evidence="16" type="ORF">PIPCHL_R09406</name>
</gene>
<evidence type="ECO:0000256" key="3">
    <source>
        <dbReference type="ARBA" id="ARBA00022553"/>
    </source>
</evidence>
<dbReference type="GO" id="GO:0005524">
    <property type="term" value="F:ATP binding"/>
    <property type="evidence" value="ECO:0007669"/>
    <property type="project" value="UniProtKB-UniRule"/>
</dbReference>
<evidence type="ECO:0000256" key="10">
    <source>
        <dbReference type="PROSITE-ProRule" id="PRU00192"/>
    </source>
</evidence>
<keyword evidence="17" id="KW-1185">Reference proteome</keyword>
<dbReference type="GO" id="GO:0006897">
    <property type="term" value="P:endocytosis"/>
    <property type="evidence" value="ECO:0007669"/>
    <property type="project" value="TreeGrafter"/>
</dbReference>
<dbReference type="InterPro" id="IPR010926">
    <property type="entry name" value="Myosin_TH1"/>
</dbReference>
<dbReference type="PRINTS" id="PR00193">
    <property type="entry name" value="MYOSINHEAVY"/>
</dbReference>
<evidence type="ECO:0000259" key="15">
    <source>
        <dbReference type="PROSITE" id="PS51757"/>
    </source>
</evidence>
<feature type="region of interest" description="Actin-binding" evidence="11">
    <location>
        <begin position="568"/>
        <end position="590"/>
    </location>
</feature>
<comment type="caution">
    <text evidence="16">The sequence shown here is derived from an EMBL/GenBank/DDBJ whole genome shotgun (WGS) entry which is preliminary data.</text>
</comment>
<dbReference type="PROSITE" id="PS50096">
    <property type="entry name" value="IQ"/>
    <property type="match status" value="1"/>
</dbReference>
<feature type="compositionally biased region" description="Low complexity" evidence="12">
    <location>
        <begin position="936"/>
        <end position="947"/>
    </location>
</feature>
<evidence type="ECO:0000259" key="14">
    <source>
        <dbReference type="PROSITE" id="PS51456"/>
    </source>
</evidence>
<dbReference type="FunFam" id="1.20.5.4820:FF:000004">
    <property type="entry name" value="Myosin IE"/>
    <property type="match status" value="1"/>
</dbReference>
<dbReference type="AlphaFoldDB" id="A0A7L0IP29"/>
<dbReference type="InterPro" id="IPR035507">
    <property type="entry name" value="Ie/If_SH3"/>
</dbReference>
<dbReference type="GO" id="GO:0005902">
    <property type="term" value="C:microvillus"/>
    <property type="evidence" value="ECO:0007669"/>
    <property type="project" value="TreeGrafter"/>
</dbReference>
<reference evidence="16 17" key="1">
    <citation type="submission" date="2019-09" db="EMBL/GenBank/DDBJ databases">
        <title>Bird 10,000 Genomes (B10K) Project - Family phase.</title>
        <authorList>
            <person name="Zhang G."/>
        </authorList>
    </citation>
    <scope>NUCLEOTIDE SEQUENCE [LARGE SCALE GENOMIC DNA]</scope>
    <source>
        <strain evidence="16">B10K-DU-007-02</strain>
        <tissue evidence="16">Mixed tissue sample</tissue>
    </source>
</reference>
<dbReference type="GO" id="GO:0016459">
    <property type="term" value="C:myosin complex"/>
    <property type="evidence" value="ECO:0007669"/>
    <property type="project" value="UniProtKB-KW"/>
</dbReference>
<evidence type="ECO:0000256" key="1">
    <source>
        <dbReference type="ARBA" id="ARBA00008314"/>
    </source>
</evidence>
<organism evidence="16 17">
    <name type="scientific">Piprites chloris</name>
    <name type="common">Wing-barred manakin</name>
    <dbReference type="NCBI Taxonomy" id="114369"/>
    <lineage>
        <taxon>Eukaryota</taxon>
        <taxon>Metazoa</taxon>
        <taxon>Chordata</taxon>
        <taxon>Craniata</taxon>
        <taxon>Vertebrata</taxon>
        <taxon>Euteleostomi</taxon>
        <taxon>Archelosauria</taxon>
        <taxon>Archosauria</taxon>
        <taxon>Dinosauria</taxon>
        <taxon>Saurischia</taxon>
        <taxon>Theropoda</taxon>
        <taxon>Coelurosauria</taxon>
        <taxon>Aves</taxon>
        <taxon>Neognathae</taxon>
        <taxon>Neoaves</taxon>
        <taxon>Telluraves</taxon>
        <taxon>Australaves</taxon>
        <taxon>Passeriformes</taxon>
        <taxon>Pipridae</taxon>
        <taxon>Piprites</taxon>
    </lineage>
</organism>
<dbReference type="InterPro" id="IPR036961">
    <property type="entry name" value="Kinesin_motor_dom_sf"/>
</dbReference>
<dbReference type="SMART" id="SM00242">
    <property type="entry name" value="MYSc"/>
    <property type="match status" value="1"/>
</dbReference>
<dbReference type="InterPro" id="IPR027417">
    <property type="entry name" value="P-loop_NTPase"/>
</dbReference>
<dbReference type="Gene3D" id="1.20.120.720">
    <property type="entry name" value="Myosin VI head, motor domain, U50 subdomain"/>
    <property type="match status" value="1"/>
</dbReference>
<feature type="binding site" evidence="11">
    <location>
        <begin position="111"/>
        <end position="118"/>
    </location>
    <ligand>
        <name>ATP</name>
        <dbReference type="ChEBI" id="CHEBI:30616"/>
    </ligand>
</feature>
<dbReference type="Gene3D" id="1.20.58.530">
    <property type="match status" value="1"/>
</dbReference>
<accession>A0A7L0IP29</accession>
<dbReference type="GO" id="GO:0000146">
    <property type="term" value="F:microfilament motor activity"/>
    <property type="evidence" value="ECO:0007669"/>
    <property type="project" value="TreeGrafter"/>
</dbReference>
<feature type="compositionally biased region" description="Polar residues" evidence="12">
    <location>
        <begin position="969"/>
        <end position="992"/>
    </location>
</feature>
<feature type="domain" description="Myosin motor" evidence="14">
    <location>
        <begin position="18"/>
        <end position="691"/>
    </location>
</feature>
<dbReference type="SMART" id="SM00326">
    <property type="entry name" value="SH3"/>
    <property type="match status" value="1"/>
</dbReference>
<dbReference type="Pfam" id="PF06017">
    <property type="entry name" value="Myosin_TH1"/>
    <property type="match status" value="1"/>
</dbReference>
<dbReference type="PROSITE" id="PS51757">
    <property type="entry name" value="TH1"/>
    <property type="match status" value="1"/>
</dbReference>
<dbReference type="Gene3D" id="1.20.5.4820">
    <property type="match status" value="1"/>
</dbReference>
<dbReference type="InterPro" id="IPR036072">
    <property type="entry name" value="MYSc_Myo1"/>
</dbReference>
<sequence length="1103" mass="126406">GSKGHYRYHWQSHNVKQSGVDDMVLLSKITEDSIVENLKKRYMDDYIFTYIGSVLISVNPFKQMPYFGEKEIEMYQGAAQYENPPHIYALADSMYRNMIIDRENQCVIISGESGAGKTVAAKYIMSYISKISGGGPKVQHVKDIILQSNPLLEAFGNAKTVRNNNSSRFGKYFEIQFSPGGEPDGGKISNFLLEKSRVVMRNPGERSFHIFYQLIEGASSEQKSILGITSMDYYYYLNLSGSYKVDDINDKSDFQETLHAMSVIGIFGEEQNLVLQIVAGILHLGNISFKEVGNYAAVESEEFLAFPAFLLGINQDRLKEKLTSRQMDSKWGGKSESINVTLNVEQACYTRDALAKALHSRVFDYLVDSINKAMEKDHEEYNIGVLDIYGFEIFQKNGFEQFCINFVNEKLQQIFIELTLKAEQEEYVQEGIRWTPIEYFNNKVVCDLIENKVNPPGIMSILDDVCATMHAVGEGADQTLLQKLQMQIGTHEHFNSWNQGFIIHHYAGKVSYDMDGFCERNRDVLFMDLIELMQSSDLPFIKALFPENLQVDKKGRPTTAGSKIKKQANDLVGTLMKCTPHYIRCIKPNETKKSRDWEESRVKHQVEYLGLKENIRVRRAGYAYRRVFKKFLQRYAILTKATWPSWKGEEKQGVLHLLQSVNMDPDQYQLGKSKVFIKAPESLFLLEEMRERKYDGYARAIQKAWRKYAARKRYVQMREEASDLLLNKKERRRNSLNRNFVGDYIGMEEHPELRQFVGKREKIDFADTVTKYDRRFKSVKRDLVLTPKCIYLIGREKVKQGPEKGQVKEVLKRRMEMERILSVSLSTMQDDIFILHEQEYDSLLESVFKTEFLSLLAKRYEEKTQRKLPLKFSNTLEVKLKKESWGPWSSGGSRQVQFLQGQGDQALLKPSNKVLQISIGPGLPKNSRPTRRNLTQSRGYSGRSQSQTYPMRAAPPPPAGIWTGHDHTFFTSRSAAEWSNKSPAAHSPSSCPRKSMGHSEKPISQQPESLDFLKVPDQGAAGVRRQTTNRPPPAGGRPKPQPKPKPQVPQCRALYAYDAQDTDELSFNANDVIEIIKEDPSGWWTGRLRGKQGLFPNNYVTKI</sequence>
<evidence type="ECO:0000313" key="17">
    <source>
        <dbReference type="Proteomes" id="UP000520962"/>
    </source>
</evidence>
<evidence type="ECO:0000259" key="13">
    <source>
        <dbReference type="PROSITE" id="PS50002"/>
    </source>
</evidence>
<proteinExistence type="inferred from homology"/>
<dbReference type="FunFam" id="3.40.850.10:FF:000101">
    <property type="entry name" value="Slow myosin heavy chain 2"/>
    <property type="match status" value="1"/>
</dbReference>
<dbReference type="FunFam" id="1.10.10.820:FF:000001">
    <property type="entry name" value="Myosin heavy chain"/>
    <property type="match status" value="1"/>
</dbReference>
<name>A0A7L0IP29_PIPCL</name>
<keyword evidence="2 10" id="KW-0728">SH3 domain</keyword>
<dbReference type="PANTHER" id="PTHR13140:SF341">
    <property type="entry name" value="UNCONVENTIONAL MYOSIN-IE"/>
    <property type="match status" value="1"/>
</dbReference>
<evidence type="ECO:0000256" key="9">
    <source>
        <dbReference type="ARBA" id="ARBA00023203"/>
    </source>
</evidence>
<dbReference type="PROSITE" id="PS50002">
    <property type="entry name" value="SH3"/>
    <property type="match status" value="1"/>
</dbReference>
<dbReference type="GO" id="GO:0032835">
    <property type="term" value="P:glomerulus development"/>
    <property type="evidence" value="ECO:0007669"/>
    <property type="project" value="TreeGrafter"/>
</dbReference>
<dbReference type="FunFam" id="2.30.30.40:FF:000072">
    <property type="entry name" value="Unconventional Myosin IB"/>
    <property type="match status" value="1"/>
</dbReference>
<dbReference type="Gene3D" id="1.10.10.820">
    <property type="match status" value="1"/>
</dbReference>
<dbReference type="InterPro" id="IPR036028">
    <property type="entry name" value="SH3-like_dom_sf"/>
</dbReference>
<dbReference type="SUPFAM" id="SSF50044">
    <property type="entry name" value="SH3-domain"/>
    <property type="match status" value="1"/>
</dbReference>
<evidence type="ECO:0000256" key="4">
    <source>
        <dbReference type="ARBA" id="ARBA00022741"/>
    </source>
</evidence>
<dbReference type="GO" id="GO:0007015">
    <property type="term" value="P:actin filament organization"/>
    <property type="evidence" value="ECO:0007669"/>
    <property type="project" value="TreeGrafter"/>
</dbReference>
<dbReference type="SUPFAM" id="SSF52540">
    <property type="entry name" value="P-loop containing nucleoside triphosphate hydrolases"/>
    <property type="match status" value="1"/>
</dbReference>
<evidence type="ECO:0000256" key="6">
    <source>
        <dbReference type="ARBA" id="ARBA00022860"/>
    </source>
</evidence>
<dbReference type="GO" id="GO:0005886">
    <property type="term" value="C:plasma membrane"/>
    <property type="evidence" value="ECO:0007669"/>
    <property type="project" value="TreeGrafter"/>
</dbReference>
<keyword evidence="3" id="KW-0597">Phosphoprotein</keyword>
<feature type="domain" description="SH3" evidence="13">
    <location>
        <begin position="1046"/>
        <end position="1103"/>
    </location>
</feature>
<dbReference type="EMBL" id="VXAH01000084">
    <property type="protein sequence ID" value="NXK33720.1"/>
    <property type="molecule type" value="Genomic_DNA"/>
</dbReference>
<dbReference type="InterPro" id="IPR001452">
    <property type="entry name" value="SH3_domain"/>
</dbReference>
<dbReference type="FunFam" id="1.20.120.720:FF:000010">
    <property type="entry name" value="Unconventional myosin-Ie"/>
    <property type="match status" value="1"/>
</dbReference>
<dbReference type="Gene3D" id="2.30.30.40">
    <property type="entry name" value="SH3 Domains"/>
    <property type="match status" value="1"/>
</dbReference>
<keyword evidence="6" id="KW-0112">Calmodulin-binding</keyword>
<dbReference type="PROSITE" id="PS51456">
    <property type="entry name" value="MYOSIN_MOTOR"/>
    <property type="match status" value="1"/>
</dbReference>
<dbReference type="PRINTS" id="PR00452">
    <property type="entry name" value="SH3DOMAIN"/>
</dbReference>
<evidence type="ECO:0000256" key="7">
    <source>
        <dbReference type="ARBA" id="ARBA00023123"/>
    </source>
</evidence>
<dbReference type="FunFam" id="1.20.58.530:FF:000007">
    <property type="entry name" value="Myosin IE"/>
    <property type="match status" value="1"/>
</dbReference>
<dbReference type="Pfam" id="PF00063">
    <property type="entry name" value="Myosin_head"/>
    <property type="match status" value="1"/>
</dbReference>
<evidence type="ECO:0000256" key="2">
    <source>
        <dbReference type="ARBA" id="ARBA00022443"/>
    </source>
</evidence>
<feature type="compositionally biased region" description="Pro residues" evidence="12">
    <location>
        <begin position="1030"/>
        <end position="1047"/>
    </location>
</feature>
<evidence type="ECO:0000256" key="12">
    <source>
        <dbReference type="SAM" id="MobiDB-lite"/>
    </source>
</evidence>
<keyword evidence="8 11" id="KW-0505">Motor protein</keyword>
<dbReference type="GO" id="GO:0005737">
    <property type="term" value="C:cytoplasm"/>
    <property type="evidence" value="ECO:0007669"/>
    <property type="project" value="TreeGrafter"/>
</dbReference>
<comment type="similarity">
    <text evidence="1 11">Belongs to the TRAFAC class myosin-kinesin ATPase superfamily. Myosin family.</text>
</comment>
<keyword evidence="7 11" id="KW-0518">Myosin</keyword>
<evidence type="ECO:0000256" key="11">
    <source>
        <dbReference type="PROSITE-ProRule" id="PRU00782"/>
    </source>
</evidence>
<evidence type="ECO:0000256" key="8">
    <source>
        <dbReference type="ARBA" id="ARBA00023175"/>
    </source>
</evidence>
<dbReference type="PANTHER" id="PTHR13140">
    <property type="entry name" value="MYOSIN"/>
    <property type="match status" value="1"/>
</dbReference>
<evidence type="ECO:0000313" key="16">
    <source>
        <dbReference type="EMBL" id="NXK33720.1"/>
    </source>
</evidence>
<feature type="non-terminal residue" evidence="16">
    <location>
        <position position="1"/>
    </location>
</feature>
<dbReference type="InterPro" id="IPR001609">
    <property type="entry name" value="Myosin_head_motor_dom-like"/>
</dbReference>
<feature type="domain" description="TH1" evidence="15">
    <location>
        <begin position="729"/>
        <end position="921"/>
    </location>
</feature>
<keyword evidence="9 11" id="KW-0009">Actin-binding</keyword>
<dbReference type="CDD" id="cd11827">
    <property type="entry name" value="SH3_MyoIe_If_like"/>
    <property type="match status" value="1"/>
</dbReference>